<evidence type="ECO:0000256" key="1">
    <source>
        <dbReference type="ARBA" id="ARBA00022737"/>
    </source>
</evidence>
<dbReference type="PANTHER" id="PTHR24166:SF48">
    <property type="entry name" value="PROTEIN VAPYRIN"/>
    <property type="match status" value="1"/>
</dbReference>
<evidence type="ECO:0000313" key="5">
    <source>
        <dbReference type="Proteomes" id="UP001305414"/>
    </source>
</evidence>
<gene>
    <name evidence="4" type="ORF">RRF57_002323</name>
</gene>
<dbReference type="PANTHER" id="PTHR24166">
    <property type="entry name" value="ROLLING PEBBLES, ISOFORM B"/>
    <property type="match status" value="1"/>
</dbReference>
<evidence type="ECO:0000313" key="4">
    <source>
        <dbReference type="EMBL" id="KAK5626608.1"/>
    </source>
</evidence>
<name>A0AAN7UDF0_9PEZI</name>
<reference evidence="4 5" key="1">
    <citation type="submission" date="2023-10" db="EMBL/GenBank/DDBJ databases">
        <title>Draft genome sequence of Xylaria bambusicola isolate GMP-LS, the root and basal stem rot pathogen of sugarcane in Indonesia.</title>
        <authorList>
            <person name="Selvaraj P."/>
            <person name="Muralishankar V."/>
            <person name="Muruganantham S."/>
            <person name="Sp S."/>
            <person name="Haryani S."/>
            <person name="Lau K.J.X."/>
            <person name="Naqvi N.I."/>
        </authorList>
    </citation>
    <scope>NUCLEOTIDE SEQUENCE [LARGE SCALE GENOMIC DNA]</scope>
    <source>
        <strain evidence="4">GMP-LS</strain>
    </source>
</reference>
<dbReference type="InterPro" id="IPR036770">
    <property type="entry name" value="Ankyrin_rpt-contain_sf"/>
</dbReference>
<keyword evidence="5" id="KW-1185">Reference proteome</keyword>
<dbReference type="AlphaFoldDB" id="A0AAN7UDF0"/>
<dbReference type="Gene3D" id="1.25.40.20">
    <property type="entry name" value="Ankyrin repeat-containing domain"/>
    <property type="match status" value="1"/>
</dbReference>
<dbReference type="Proteomes" id="UP001305414">
    <property type="component" value="Unassembled WGS sequence"/>
</dbReference>
<feature type="repeat" description="ANK" evidence="3">
    <location>
        <begin position="347"/>
        <end position="379"/>
    </location>
</feature>
<keyword evidence="2 3" id="KW-0040">ANK repeat</keyword>
<sequence>MPLFHLPIELVELIFDEIVLSRRFVRALRIRLVNSRCELKSAKSLTYVLTLLSGQFKCFIDNSIFRLRLPWGHIYTHGYPMRRMRSSPLEWLPYLHSYVMYQVIREQPTTTTRFGRIRLVAQALTGSNCNLECLSSLICLAMGFNGPATITNTGDLDWLTNSNMNVDVFVAAAYLGQKDYVAHSISKGISVDPYSHEHNSLIFGSAMYAATIQGNLEMIKLLLSHTPEYRNTGSFPDYAFMCYDNSIHKSRVNTCDHEAMCNFNLDNTTTARAKSGDAMAYSWRFQELLLGATTPSNLQRVVALAPPSYNYRFEDLENLLTRSVDYGELEMVDFLLNKGVSPNIEGLQTTPLMQAVMNGDGPIFRILLDFGADLNFQSTIGENALTKAVWLGRTAMASVLLDRGADPNAGDPTPIVLAVFKEHLDMFKLLRRHGARLNTRGTGQLAMLMAEYHELSSMKDILVQEGVSVEHKLSVQSIPYDMLD</sequence>
<organism evidence="4 5">
    <name type="scientific">Xylaria bambusicola</name>
    <dbReference type="NCBI Taxonomy" id="326684"/>
    <lineage>
        <taxon>Eukaryota</taxon>
        <taxon>Fungi</taxon>
        <taxon>Dikarya</taxon>
        <taxon>Ascomycota</taxon>
        <taxon>Pezizomycotina</taxon>
        <taxon>Sordariomycetes</taxon>
        <taxon>Xylariomycetidae</taxon>
        <taxon>Xylariales</taxon>
        <taxon>Xylariaceae</taxon>
        <taxon>Xylaria</taxon>
    </lineage>
</organism>
<evidence type="ECO:0000256" key="3">
    <source>
        <dbReference type="PROSITE-ProRule" id="PRU00023"/>
    </source>
</evidence>
<dbReference type="PROSITE" id="PS50297">
    <property type="entry name" value="ANK_REP_REGION"/>
    <property type="match status" value="1"/>
</dbReference>
<dbReference type="PROSITE" id="PS50088">
    <property type="entry name" value="ANK_REPEAT"/>
    <property type="match status" value="2"/>
</dbReference>
<dbReference type="InterPro" id="IPR002110">
    <property type="entry name" value="Ankyrin_rpt"/>
</dbReference>
<accession>A0AAN7UDF0</accession>
<dbReference type="InterPro" id="IPR050889">
    <property type="entry name" value="Dendritic_Spine_Reg/Scaffold"/>
</dbReference>
<keyword evidence="1" id="KW-0677">Repeat</keyword>
<dbReference type="SMART" id="SM00248">
    <property type="entry name" value="ANK"/>
    <property type="match status" value="5"/>
</dbReference>
<evidence type="ECO:0000256" key="2">
    <source>
        <dbReference type="ARBA" id="ARBA00023043"/>
    </source>
</evidence>
<evidence type="ECO:0008006" key="6">
    <source>
        <dbReference type="Google" id="ProtNLM"/>
    </source>
</evidence>
<proteinExistence type="predicted"/>
<dbReference type="Pfam" id="PF12796">
    <property type="entry name" value="Ank_2"/>
    <property type="match status" value="1"/>
</dbReference>
<dbReference type="EMBL" id="JAWHQM010000003">
    <property type="protein sequence ID" value="KAK5626608.1"/>
    <property type="molecule type" value="Genomic_DNA"/>
</dbReference>
<protein>
    <recommendedName>
        <fullName evidence="6">F-box domain-containing protein</fullName>
    </recommendedName>
</protein>
<feature type="repeat" description="ANK" evidence="3">
    <location>
        <begin position="380"/>
        <end position="412"/>
    </location>
</feature>
<comment type="caution">
    <text evidence="4">The sequence shown here is derived from an EMBL/GenBank/DDBJ whole genome shotgun (WGS) entry which is preliminary data.</text>
</comment>
<dbReference type="SUPFAM" id="SSF48403">
    <property type="entry name" value="Ankyrin repeat"/>
    <property type="match status" value="1"/>
</dbReference>